<protein>
    <submittedName>
        <fullName evidence="1">Uncharacterized protein</fullName>
    </submittedName>
</protein>
<accession>A0ABQ7DY31</accession>
<name>A0ABQ7DY31_BRACR</name>
<reference evidence="1 2" key="1">
    <citation type="journal article" date="2020" name="BMC Genomics">
        <title>Intraspecific diversification of the crop wild relative Brassica cretica Lam. using demographic model selection.</title>
        <authorList>
            <person name="Kioukis A."/>
            <person name="Michalopoulou V.A."/>
            <person name="Briers L."/>
            <person name="Pirintsos S."/>
            <person name="Studholme D.J."/>
            <person name="Pavlidis P."/>
            <person name="Sarris P.F."/>
        </authorList>
    </citation>
    <scope>NUCLEOTIDE SEQUENCE [LARGE SCALE GENOMIC DNA]</scope>
    <source>
        <strain evidence="2">cv. PFS-1207/04</strain>
    </source>
</reference>
<evidence type="ECO:0000313" key="1">
    <source>
        <dbReference type="EMBL" id="KAF3582922.1"/>
    </source>
</evidence>
<dbReference type="Proteomes" id="UP000266723">
    <property type="component" value="Unassembled WGS sequence"/>
</dbReference>
<gene>
    <name evidence="1" type="ORF">DY000_02030614</name>
</gene>
<dbReference type="EMBL" id="QGKV02000649">
    <property type="protein sequence ID" value="KAF3582922.1"/>
    <property type="molecule type" value="Genomic_DNA"/>
</dbReference>
<evidence type="ECO:0000313" key="2">
    <source>
        <dbReference type="Proteomes" id="UP000266723"/>
    </source>
</evidence>
<proteinExistence type="predicted"/>
<keyword evidence="2" id="KW-1185">Reference proteome</keyword>
<comment type="caution">
    <text evidence="1">The sequence shown here is derived from an EMBL/GenBank/DDBJ whole genome shotgun (WGS) entry which is preliminary data.</text>
</comment>
<sequence>MAFLEELCGATVCEDGSGPRFSRKTRCRVLLHRRGIPEGELYSGYTVKVHIPAPSATTPILFWR</sequence>
<organism evidence="1 2">
    <name type="scientific">Brassica cretica</name>
    <name type="common">Mustard</name>
    <dbReference type="NCBI Taxonomy" id="69181"/>
    <lineage>
        <taxon>Eukaryota</taxon>
        <taxon>Viridiplantae</taxon>
        <taxon>Streptophyta</taxon>
        <taxon>Embryophyta</taxon>
        <taxon>Tracheophyta</taxon>
        <taxon>Spermatophyta</taxon>
        <taxon>Magnoliopsida</taxon>
        <taxon>eudicotyledons</taxon>
        <taxon>Gunneridae</taxon>
        <taxon>Pentapetalae</taxon>
        <taxon>rosids</taxon>
        <taxon>malvids</taxon>
        <taxon>Brassicales</taxon>
        <taxon>Brassicaceae</taxon>
        <taxon>Brassiceae</taxon>
        <taxon>Brassica</taxon>
    </lineage>
</organism>